<dbReference type="GO" id="GO:0005886">
    <property type="term" value="C:plasma membrane"/>
    <property type="evidence" value="ECO:0007669"/>
    <property type="project" value="TreeGrafter"/>
</dbReference>
<evidence type="ECO:0000259" key="1">
    <source>
        <dbReference type="PROSITE" id="PS50887"/>
    </source>
</evidence>
<accession>A9B3S5</accession>
<dbReference type="HOGENOM" id="CLU_000445_11_16_0"/>
<dbReference type="KEGG" id="hau:Haur_3425"/>
<dbReference type="SMART" id="SM00267">
    <property type="entry name" value="GGDEF"/>
    <property type="match status" value="1"/>
</dbReference>
<dbReference type="Pfam" id="PF00990">
    <property type="entry name" value="GGDEF"/>
    <property type="match status" value="1"/>
</dbReference>
<dbReference type="InterPro" id="IPR000160">
    <property type="entry name" value="GGDEF_dom"/>
</dbReference>
<proteinExistence type="predicted"/>
<dbReference type="InterPro" id="IPR050469">
    <property type="entry name" value="Diguanylate_Cyclase"/>
</dbReference>
<dbReference type="STRING" id="316274.Haur_3425"/>
<dbReference type="AlphaFoldDB" id="A9B3S5"/>
<organism evidence="2 3">
    <name type="scientific">Herpetosiphon aurantiacus (strain ATCC 23779 / DSM 785 / 114-95)</name>
    <dbReference type="NCBI Taxonomy" id="316274"/>
    <lineage>
        <taxon>Bacteria</taxon>
        <taxon>Bacillati</taxon>
        <taxon>Chloroflexota</taxon>
        <taxon>Chloroflexia</taxon>
        <taxon>Herpetosiphonales</taxon>
        <taxon>Herpetosiphonaceae</taxon>
        <taxon>Herpetosiphon</taxon>
    </lineage>
</organism>
<evidence type="ECO:0000313" key="2">
    <source>
        <dbReference type="EMBL" id="ABX06061.1"/>
    </source>
</evidence>
<gene>
    <name evidence="2" type="ordered locus">Haur_3425</name>
</gene>
<keyword evidence="3" id="KW-1185">Reference proteome</keyword>
<dbReference type="PROSITE" id="PS50887">
    <property type="entry name" value="GGDEF"/>
    <property type="match status" value="1"/>
</dbReference>
<dbReference type="GO" id="GO:0043709">
    <property type="term" value="P:cell adhesion involved in single-species biofilm formation"/>
    <property type="evidence" value="ECO:0007669"/>
    <property type="project" value="TreeGrafter"/>
</dbReference>
<protein>
    <submittedName>
        <fullName evidence="2">Diguanylate cyclase</fullName>
    </submittedName>
</protein>
<feature type="domain" description="GGDEF" evidence="1">
    <location>
        <begin position="41"/>
        <end position="173"/>
    </location>
</feature>
<dbReference type="EMBL" id="CP000875">
    <property type="protein sequence ID" value="ABX06061.1"/>
    <property type="molecule type" value="Genomic_DNA"/>
</dbReference>
<dbReference type="GO" id="GO:1902201">
    <property type="term" value="P:negative regulation of bacterial-type flagellum-dependent cell motility"/>
    <property type="evidence" value="ECO:0007669"/>
    <property type="project" value="TreeGrafter"/>
</dbReference>
<dbReference type="GO" id="GO:0052621">
    <property type="term" value="F:diguanylate cyclase activity"/>
    <property type="evidence" value="ECO:0007669"/>
    <property type="project" value="TreeGrafter"/>
</dbReference>
<dbReference type="NCBIfam" id="TIGR00254">
    <property type="entry name" value="GGDEF"/>
    <property type="match status" value="1"/>
</dbReference>
<sequence length="224" mass="25188">MTFPQTFELATTDKLTGLFTPDYFRFLVREQVLPAMHERVEPLSMFVLDIDYFLALNTESGRECGDAVLVAVAQVLKRVLPEQAMLSRYSGDEFAGALPELRIDDAFSLLEEVRRQVLAIQLDCLGEIKLSCSIGLAGYPGHGRDEVELVRQADEALYHAKTTGRNKIALPVADSRMITKTSYYTATQLERLAQLAKALKRNEASLLREALDDVIKKYNDRLKS</sequence>
<reference evidence="2 3" key="1">
    <citation type="journal article" date="2011" name="Stand. Genomic Sci.">
        <title>Complete genome sequence of the filamentous gliding predatory bacterium Herpetosiphon aurantiacus type strain (114-95(T)).</title>
        <authorList>
            <person name="Kiss H."/>
            <person name="Nett M."/>
            <person name="Domin N."/>
            <person name="Martin K."/>
            <person name="Maresca J.A."/>
            <person name="Copeland A."/>
            <person name="Lapidus A."/>
            <person name="Lucas S."/>
            <person name="Berry K.W."/>
            <person name="Glavina Del Rio T."/>
            <person name="Dalin E."/>
            <person name="Tice H."/>
            <person name="Pitluck S."/>
            <person name="Richardson P."/>
            <person name="Bruce D."/>
            <person name="Goodwin L."/>
            <person name="Han C."/>
            <person name="Detter J.C."/>
            <person name="Schmutz J."/>
            <person name="Brettin T."/>
            <person name="Land M."/>
            <person name="Hauser L."/>
            <person name="Kyrpides N.C."/>
            <person name="Ivanova N."/>
            <person name="Goker M."/>
            <person name="Woyke T."/>
            <person name="Klenk H.P."/>
            <person name="Bryant D.A."/>
        </authorList>
    </citation>
    <scope>NUCLEOTIDE SEQUENCE [LARGE SCALE GENOMIC DNA]</scope>
    <source>
        <strain evidence="3">ATCC 23779 / DSM 785 / 114-95</strain>
    </source>
</reference>
<name>A9B3S5_HERA2</name>
<dbReference type="Gene3D" id="3.30.70.270">
    <property type="match status" value="1"/>
</dbReference>
<dbReference type="InterPro" id="IPR043128">
    <property type="entry name" value="Rev_trsase/Diguanyl_cyclase"/>
</dbReference>
<dbReference type="InParanoid" id="A9B3S5"/>
<dbReference type="BioCyc" id="HAUR316274:GHYA-3462-MONOMER"/>
<dbReference type="PANTHER" id="PTHR45138:SF9">
    <property type="entry name" value="DIGUANYLATE CYCLASE DGCM-RELATED"/>
    <property type="match status" value="1"/>
</dbReference>
<evidence type="ECO:0000313" key="3">
    <source>
        <dbReference type="Proteomes" id="UP000000787"/>
    </source>
</evidence>
<dbReference type="SUPFAM" id="SSF55073">
    <property type="entry name" value="Nucleotide cyclase"/>
    <property type="match status" value="1"/>
</dbReference>
<dbReference type="CDD" id="cd01949">
    <property type="entry name" value="GGDEF"/>
    <property type="match status" value="1"/>
</dbReference>
<dbReference type="Proteomes" id="UP000000787">
    <property type="component" value="Chromosome"/>
</dbReference>
<dbReference type="InterPro" id="IPR029787">
    <property type="entry name" value="Nucleotide_cyclase"/>
</dbReference>
<dbReference type="eggNOG" id="COG2199">
    <property type="taxonomic scope" value="Bacteria"/>
</dbReference>
<dbReference type="PANTHER" id="PTHR45138">
    <property type="entry name" value="REGULATORY COMPONENTS OF SENSORY TRANSDUCTION SYSTEM"/>
    <property type="match status" value="1"/>
</dbReference>